<keyword evidence="2" id="KW-1185">Reference proteome</keyword>
<dbReference type="EMBL" id="JAGIZQ010000001">
    <property type="protein sequence ID" value="KAH6651287.1"/>
    <property type="molecule type" value="Genomic_DNA"/>
</dbReference>
<reference evidence="1 2" key="1">
    <citation type="journal article" date="2021" name="Nat. Commun.">
        <title>Genetic determinants of endophytism in the Arabidopsis root mycobiome.</title>
        <authorList>
            <person name="Mesny F."/>
            <person name="Miyauchi S."/>
            <person name="Thiergart T."/>
            <person name="Pickel B."/>
            <person name="Atanasova L."/>
            <person name="Karlsson M."/>
            <person name="Huettel B."/>
            <person name="Barry K.W."/>
            <person name="Haridas S."/>
            <person name="Chen C."/>
            <person name="Bauer D."/>
            <person name="Andreopoulos W."/>
            <person name="Pangilinan J."/>
            <person name="LaButti K."/>
            <person name="Riley R."/>
            <person name="Lipzen A."/>
            <person name="Clum A."/>
            <person name="Drula E."/>
            <person name="Henrissat B."/>
            <person name="Kohler A."/>
            <person name="Grigoriev I.V."/>
            <person name="Martin F.M."/>
            <person name="Hacquard S."/>
        </authorList>
    </citation>
    <scope>NUCLEOTIDE SEQUENCE [LARGE SCALE GENOMIC DNA]</scope>
    <source>
        <strain evidence="1 2">MPI-SDFR-AT-0079</strain>
    </source>
</reference>
<gene>
    <name evidence="1" type="ORF">F5144DRAFT_82298</name>
</gene>
<protein>
    <submittedName>
        <fullName evidence="1">Uncharacterized protein</fullName>
    </submittedName>
</protein>
<proteinExistence type="predicted"/>
<dbReference type="Proteomes" id="UP000724584">
    <property type="component" value="Unassembled WGS sequence"/>
</dbReference>
<evidence type="ECO:0000313" key="2">
    <source>
        <dbReference type="Proteomes" id="UP000724584"/>
    </source>
</evidence>
<name>A0ACB7PS49_9PEZI</name>
<accession>A0ACB7PS49</accession>
<comment type="caution">
    <text evidence="1">The sequence shown here is derived from an EMBL/GenBank/DDBJ whole genome shotgun (WGS) entry which is preliminary data.</text>
</comment>
<sequence length="72" mass="8290">MANDIEITEKEDIVRHKEEASIAADTGAVRSKVWFKHGPQSDSDIRHIKAIQLIADSHNQRFVDNRYEGNWT</sequence>
<evidence type="ECO:0000313" key="1">
    <source>
        <dbReference type="EMBL" id="KAH6651287.1"/>
    </source>
</evidence>
<organism evidence="1 2">
    <name type="scientific">Chaetomium tenue</name>
    <dbReference type="NCBI Taxonomy" id="1854479"/>
    <lineage>
        <taxon>Eukaryota</taxon>
        <taxon>Fungi</taxon>
        <taxon>Dikarya</taxon>
        <taxon>Ascomycota</taxon>
        <taxon>Pezizomycotina</taxon>
        <taxon>Sordariomycetes</taxon>
        <taxon>Sordariomycetidae</taxon>
        <taxon>Sordariales</taxon>
        <taxon>Chaetomiaceae</taxon>
        <taxon>Chaetomium</taxon>
    </lineage>
</organism>